<dbReference type="InterPro" id="IPR007074">
    <property type="entry name" value="LicD/FKTN/FKRP_NTP_transf"/>
</dbReference>
<gene>
    <name evidence="3" type="ORF">OCTVUL_1B026989</name>
</gene>
<keyword evidence="1" id="KW-0472">Membrane</keyword>
<name>A0AA36AR67_OCTVU</name>
<proteinExistence type="predicted"/>
<evidence type="ECO:0000313" key="4">
    <source>
        <dbReference type="Proteomes" id="UP001162480"/>
    </source>
</evidence>
<sequence length="271" mass="32225">MAIRQMVCRYSLHILVLIVIYTCFSLYYKSIPHIEEQFQSSITEEEQKLLMETARAFIRALDSANIPYIIYSGTLLGSYRHHDLIPWDDDFDILINGSFKNAVKRFVAKYDDSFALYVPDFQDFAWKYYRKDMALKTLPNLPFGWPYVDIFFFKENETHIWDDISHVSKEFTFRKDKVFPLHQRPFSSMQLSAPCNPLHMLNMYNIQSCKSRTMSHKHEVVLPRNYYRVVPCQVLTDFYPFVHHTKTEDGWKETLKVGDIVLYSIDVKEYC</sequence>
<dbReference type="PANTHER" id="PTHR43404:SF2">
    <property type="entry name" value="LIPOPOLYSACCHARIDE CHOLINEPHOSPHOTRANSFERASE LICD"/>
    <property type="match status" value="1"/>
</dbReference>
<keyword evidence="1" id="KW-1133">Transmembrane helix</keyword>
<evidence type="ECO:0000313" key="3">
    <source>
        <dbReference type="EMBL" id="CAI9719312.1"/>
    </source>
</evidence>
<feature type="domain" description="LicD/FKTN/FKRP nucleotidyltransferase" evidence="2">
    <location>
        <begin position="64"/>
        <end position="95"/>
    </location>
</feature>
<dbReference type="AlphaFoldDB" id="A0AA36AR67"/>
<dbReference type="Pfam" id="PF04991">
    <property type="entry name" value="LicD"/>
    <property type="match status" value="1"/>
</dbReference>
<feature type="transmembrane region" description="Helical" evidence="1">
    <location>
        <begin position="7"/>
        <end position="28"/>
    </location>
</feature>
<dbReference type="EMBL" id="OX597816">
    <property type="protein sequence ID" value="CAI9719312.1"/>
    <property type="molecule type" value="Genomic_DNA"/>
</dbReference>
<dbReference type="Proteomes" id="UP001162480">
    <property type="component" value="Chromosome 3"/>
</dbReference>
<organism evidence="3 4">
    <name type="scientific">Octopus vulgaris</name>
    <name type="common">Common octopus</name>
    <dbReference type="NCBI Taxonomy" id="6645"/>
    <lineage>
        <taxon>Eukaryota</taxon>
        <taxon>Metazoa</taxon>
        <taxon>Spiralia</taxon>
        <taxon>Lophotrochozoa</taxon>
        <taxon>Mollusca</taxon>
        <taxon>Cephalopoda</taxon>
        <taxon>Coleoidea</taxon>
        <taxon>Octopodiformes</taxon>
        <taxon>Octopoda</taxon>
        <taxon>Incirrata</taxon>
        <taxon>Octopodidae</taxon>
        <taxon>Octopus</taxon>
    </lineage>
</organism>
<dbReference type="GO" id="GO:0009100">
    <property type="term" value="P:glycoprotein metabolic process"/>
    <property type="evidence" value="ECO:0007669"/>
    <property type="project" value="UniProtKB-ARBA"/>
</dbReference>
<evidence type="ECO:0000256" key="1">
    <source>
        <dbReference type="SAM" id="Phobius"/>
    </source>
</evidence>
<keyword evidence="1" id="KW-0812">Transmembrane</keyword>
<accession>A0AA36AR67</accession>
<reference evidence="3" key="1">
    <citation type="submission" date="2023-08" db="EMBL/GenBank/DDBJ databases">
        <authorList>
            <person name="Alioto T."/>
            <person name="Alioto T."/>
            <person name="Gomez Garrido J."/>
        </authorList>
    </citation>
    <scope>NUCLEOTIDE SEQUENCE</scope>
</reference>
<dbReference type="PANTHER" id="PTHR43404">
    <property type="entry name" value="LIPOPOLYSACCHARIDE CHOLINEPHOSPHOTRANSFERASE LICD"/>
    <property type="match status" value="1"/>
</dbReference>
<keyword evidence="4" id="KW-1185">Reference proteome</keyword>
<dbReference type="InterPro" id="IPR052942">
    <property type="entry name" value="LPS_cholinephosphotransferase"/>
</dbReference>
<evidence type="ECO:0000259" key="2">
    <source>
        <dbReference type="Pfam" id="PF04991"/>
    </source>
</evidence>
<protein>
    <recommendedName>
        <fullName evidence="2">LicD/FKTN/FKRP nucleotidyltransferase domain-containing protein</fullName>
    </recommendedName>
</protein>